<evidence type="ECO:0000313" key="3">
    <source>
        <dbReference type="Proteomes" id="UP000029665"/>
    </source>
</evidence>
<protein>
    <submittedName>
        <fullName evidence="2">Uncharacterized protein</fullName>
    </submittedName>
</protein>
<feature type="compositionally biased region" description="Polar residues" evidence="1">
    <location>
        <begin position="277"/>
        <end position="288"/>
    </location>
</feature>
<feature type="compositionally biased region" description="Pro residues" evidence="1">
    <location>
        <begin position="838"/>
        <end position="849"/>
    </location>
</feature>
<dbReference type="Proteomes" id="UP000029665">
    <property type="component" value="Unassembled WGS sequence"/>
</dbReference>
<feature type="region of interest" description="Disordered" evidence="1">
    <location>
        <begin position="834"/>
        <end position="879"/>
    </location>
</feature>
<gene>
    <name evidence="2" type="ORF">BN946_scf185007.g206</name>
</gene>
<feature type="compositionally biased region" description="Basic and acidic residues" evidence="1">
    <location>
        <begin position="214"/>
        <end position="224"/>
    </location>
</feature>
<evidence type="ECO:0000256" key="1">
    <source>
        <dbReference type="SAM" id="MobiDB-lite"/>
    </source>
</evidence>
<feature type="region of interest" description="Disordered" evidence="1">
    <location>
        <begin position="490"/>
        <end position="586"/>
    </location>
</feature>
<feature type="compositionally biased region" description="Low complexity" evidence="1">
    <location>
        <begin position="310"/>
        <end position="331"/>
    </location>
</feature>
<feature type="region of interest" description="Disordered" evidence="1">
    <location>
        <begin position="21"/>
        <end position="111"/>
    </location>
</feature>
<feature type="compositionally biased region" description="Low complexity" evidence="1">
    <location>
        <begin position="404"/>
        <end position="430"/>
    </location>
</feature>
<dbReference type="EMBL" id="CCBP010000119">
    <property type="protein sequence ID" value="CDO73151.1"/>
    <property type="molecule type" value="Genomic_DNA"/>
</dbReference>
<feature type="region of interest" description="Disordered" evidence="1">
    <location>
        <begin position="252"/>
        <end position="440"/>
    </location>
</feature>
<reference evidence="2" key="1">
    <citation type="submission" date="2014-01" db="EMBL/GenBank/DDBJ databases">
        <title>The genome of the white-rot fungus Pycnoporus cinnabarinus: a basidiomycete model with a versatile arsenal for lignocellulosic biomass breakdown.</title>
        <authorList>
            <person name="Levasseur A."/>
            <person name="Lomascolo A."/>
            <person name="Ruiz-Duenas F.J."/>
            <person name="Uzan E."/>
            <person name="Piumi F."/>
            <person name="Kues U."/>
            <person name="Ram A.F.J."/>
            <person name="Murat C."/>
            <person name="Haon M."/>
            <person name="Benoit I."/>
            <person name="Arfi Y."/>
            <person name="Chevret D."/>
            <person name="Drula E."/>
            <person name="Kwon M.J."/>
            <person name="Gouret P."/>
            <person name="Lesage-Meessen L."/>
            <person name="Lombard V."/>
            <person name="Mariette J."/>
            <person name="Noirot C."/>
            <person name="Park J."/>
            <person name="Patyshakuliyeva A."/>
            <person name="Wieneger R.A.B."/>
            <person name="Wosten H.A.B."/>
            <person name="Martin F."/>
            <person name="Coutinho P.M."/>
            <person name="de Vries R."/>
            <person name="Martinez A.T."/>
            <person name="Klopp C."/>
            <person name="Pontarotti P."/>
            <person name="Henrissat B."/>
            <person name="Record E."/>
        </authorList>
    </citation>
    <scope>NUCLEOTIDE SEQUENCE [LARGE SCALE GENOMIC DNA]</scope>
    <source>
        <strain evidence="2">BRFM137</strain>
    </source>
</reference>
<dbReference type="HOGENOM" id="CLU_276102_0_0_1"/>
<organism evidence="2 3">
    <name type="scientific">Pycnoporus cinnabarinus</name>
    <name type="common">Cinnabar-red polypore</name>
    <name type="synonym">Trametes cinnabarina</name>
    <dbReference type="NCBI Taxonomy" id="5643"/>
    <lineage>
        <taxon>Eukaryota</taxon>
        <taxon>Fungi</taxon>
        <taxon>Dikarya</taxon>
        <taxon>Basidiomycota</taxon>
        <taxon>Agaricomycotina</taxon>
        <taxon>Agaricomycetes</taxon>
        <taxon>Polyporales</taxon>
        <taxon>Polyporaceae</taxon>
        <taxon>Trametes</taxon>
    </lineage>
</organism>
<feature type="compositionally biased region" description="Polar residues" evidence="1">
    <location>
        <begin position="55"/>
        <end position="96"/>
    </location>
</feature>
<feature type="compositionally biased region" description="Basic and acidic residues" evidence="1">
    <location>
        <begin position="566"/>
        <end position="584"/>
    </location>
</feature>
<keyword evidence="3" id="KW-1185">Reference proteome</keyword>
<evidence type="ECO:0000313" key="2">
    <source>
        <dbReference type="EMBL" id="CDO73151.1"/>
    </source>
</evidence>
<dbReference type="OMA" id="SHAYEEQ"/>
<feature type="region of interest" description="Disordered" evidence="1">
    <location>
        <begin position="124"/>
        <end position="178"/>
    </location>
</feature>
<accession>A0A060SFZ9</accession>
<dbReference type="AlphaFoldDB" id="A0A060SFZ9"/>
<feature type="compositionally biased region" description="Low complexity" evidence="1">
    <location>
        <begin position="923"/>
        <end position="949"/>
    </location>
</feature>
<sequence length="1154" mass="123649">MSPSTPNRFIVEPQVLNAAFEFGSGAKRDPTPYLPQHGGGLPPPPRPNSRKGKLSHSTPPSPATSIDHSIASLPNSPTSSPYSNGSPKTPGSSDASPSVKPSPRLSNFLRGESLVFSMRRRASVENDGGLYDQTVEEDTQQTWSARDSGGGISPLDSVPSSPELLASSSDGPRPPRQNRYLIGLQKITKLGRSKGSLSALADAAGVRSARRMSDAELDARRNKQEQAGAEFANASSGRAYRRIAGSIGKMTGAAAAGESLKQPSSVPSSPIVPPVTDTGSASSNSNCANRPLQARRRESVPGVMGGFRRPSMGAPASATTSASAMSNGSNADSNRRTGGAGTASVAAGGRSGRAEGEGSQPPPRARGSHGRQASGSTTLTRSSLSPPASDSSHDPPSTITDARISISSTIYPTSSNNHSFDISRSPISSSAYHPTTTFGRPSMSADRESFIDLASPTFSPFSAEFQNISIPQQQQTSHAYEEQQNQPITDATFHDSNDFNHGQSPSHSKKPRLPPILPPAGSDKPPIPTTPKPDFSHRSRSVQSSAGKSSQHGRQDSGPLSTFAADLDRGLSTRNELTPRERAQRVRTTHKLTQVFGQTPGVSPVSPDQSDAQFANGCMPIPTNITLNLNPKRKHQHHRPAVSMSDEVITPVYGPAGELVWPPPEGTRYVSLAARRHSAPLSPDEFSFMAGRRSNDSNASSAFSGVQQPEGAIIEIGTAEGAPDDARSIATSRTSGTMMSEGGPGSPTSFMDLSDEEGAGDDGLSEVFAATPRGPRAARRDEYGLGAGELSDSLSLSSEQLAEEERRRKREKLAKLHRFLGSRVPQHLVLGPLDEGAPLPPPAQSPSPFQPLDELDGDARRIKMRRRRSSSAAEFSRTWSDDVDRLKEELNEREKAINVRRAVKMEKMFGVAPPQTLYHTRAPTSSSSSLSNAKSPPSPKSSPRVPSSPTFRFTQSGSGCKPKRKNGGRPGTSDSSKPLMSDNPEPGMLDSMWSSVYMHYRHSLNSLNDIIDRDDRESLAELHDYLSAHQFDHFGGPSSPGAADDLSVVSTPTVKTERRRSLPARSSMASFTSEISFMVAPAPAEPSFQQRRRRAAKLTQFFGVDYPQLMNEILESIEKGLEEERGKGTLKPDEVKDLQQKLVSLKTKRNSLRR</sequence>
<proteinExistence type="predicted"/>
<dbReference type="OrthoDB" id="354769at2759"/>
<name>A0A060SFZ9_PYCCI</name>
<feature type="compositionally biased region" description="Polar residues" evidence="1">
    <location>
        <begin position="541"/>
        <end position="552"/>
    </location>
</feature>
<feature type="compositionally biased region" description="Low complexity" evidence="1">
    <location>
        <begin position="373"/>
        <end position="397"/>
    </location>
</feature>
<feature type="region of interest" description="Disordered" evidence="1">
    <location>
        <begin position="214"/>
        <end position="235"/>
    </location>
</feature>
<feature type="region of interest" description="Disordered" evidence="1">
    <location>
        <begin position="914"/>
        <end position="987"/>
    </location>
</feature>
<comment type="caution">
    <text evidence="2">The sequence shown here is derived from an EMBL/GenBank/DDBJ whole genome shotgun (WGS) entry which is preliminary data.</text>
</comment>